<organism evidence="1 2">
    <name type="scientific">Rhodopseudomonas palustris</name>
    <dbReference type="NCBI Taxonomy" id="1076"/>
    <lineage>
        <taxon>Bacteria</taxon>
        <taxon>Pseudomonadati</taxon>
        <taxon>Pseudomonadota</taxon>
        <taxon>Alphaproteobacteria</taxon>
        <taxon>Hyphomicrobiales</taxon>
        <taxon>Nitrobacteraceae</taxon>
        <taxon>Rhodopseudomonas</taxon>
    </lineage>
</organism>
<reference evidence="1 2" key="1">
    <citation type="submission" date="2018-09" db="EMBL/GenBank/DDBJ databases">
        <title>Draft genome sequence of Rhodopseudomonas palustris 2.1.18.</title>
        <authorList>
            <person name="Robertson S.L."/>
            <person name="Meyer T.E."/>
            <person name="Kyndt J.A."/>
        </authorList>
    </citation>
    <scope>NUCLEOTIDE SEQUENCE [LARGE SCALE GENOMIC DNA]</scope>
    <source>
        <strain evidence="1 2">2.1.18</strain>
    </source>
</reference>
<dbReference type="RefSeq" id="WP_119857168.1">
    <property type="nucleotide sequence ID" value="NZ_QYYD01000013.1"/>
</dbReference>
<comment type="caution">
    <text evidence="1">The sequence shown here is derived from an EMBL/GenBank/DDBJ whole genome shotgun (WGS) entry which is preliminary data.</text>
</comment>
<dbReference type="Proteomes" id="UP000285523">
    <property type="component" value="Unassembled WGS sequence"/>
</dbReference>
<proteinExistence type="predicted"/>
<protein>
    <submittedName>
        <fullName evidence="1">Uncharacterized protein</fullName>
    </submittedName>
</protein>
<name>A0A418VCS7_RHOPL</name>
<sequence length="79" mass="8201">MRKRAGDLSLQELSELGAAAARQAVSETLAAGLTVTGMVDVSEGGRTLPKLAELHPSGEIVLLDPPRPERAKGKVRGIG</sequence>
<evidence type="ECO:0000313" key="2">
    <source>
        <dbReference type="Proteomes" id="UP000285523"/>
    </source>
</evidence>
<accession>A0A418VCS7</accession>
<gene>
    <name evidence="1" type="ORF">D4Q52_13900</name>
</gene>
<dbReference type="EMBL" id="QYYD01000013">
    <property type="protein sequence ID" value="RJF73954.1"/>
    <property type="molecule type" value="Genomic_DNA"/>
</dbReference>
<evidence type="ECO:0000313" key="1">
    <source>
        <dbReference type="EMBL" id="RJF73954.1"/>
    </source>
</evidence>
<dbReference type="AlphaFoldDB" id="A0A418VCS7"/>